<organism evidence="4 5">
    <name type="scientific">Ferranicluibacter rubi</name>
    <dbReference type="NCBI Taxonomy" id="2715133"/>
    <lineage>
        <taxon>Bacteria</taxon>
        <taxon>Pseudomonadati</taxon>
        <taxon>Pseudomonadota</taxon>
        <taxon>Alphaproteobacteria</taxon>
        <taxon>Hyphomicrobiales</taxon>
        <taxon>Rhizobiaceae</taxon>
        <taxon>Ferranicluibacter</taxon>
    </lineage>
</organism>
<feature type="region of interest" description="Disordered" evidence="2">
    <location>
        <begin position="927"/>
        <end position="976"/>
    </location>
</feature>
<dbReference type="Gene3D" id="1.25.40.10">
    <property type="entry name" value="Tetratricopeptide repeat domain"/>
    <property type="match status" value="1"/>
</dbReference>
<proteinExistence type="predicted"/>
<dbReference type="Pfam" id="PF08238">
    <property type="entry name" value="Sel1"/>
    <property type="match status" value="4"/>
</dbReference>
<dbReference type="InterPro" id="IPR002477">
    <property type="entry name" value="Peptidoglycan-bd-like"/>
</dbReference>
<gene>
    <name evidence="4" type="ORF">G8E10_01445</name>
</gene>
<protein>
    <submittedName>
        <fullName evidence="4">Peptidoglycan-binding protein</fullName>
    </submittedName>
</protein>
<feature type="region of interest" description="Disordered" evidence="2">
    <location>
        <begin position="93"/>
        <end position="139"/>
    </location>
</feature>
<dbReference type="Gene3D" id="1.10.101.10">
    <property type="entry name" value="PGBD-like superfamily/PGBD"/>
    <property type="match status" value="1"/>
</dbReference>
<evidence type="ECO:0000259" key="3">
    <source>
        <dbReference type="Pfam" id="PF01471"/>
    </source>
</evidence>
<feature type="region of interest" description="Disordered" evidence="2">
    <location>
        <begin position="49"/>
        <end position="68"/>
    </location>
</feature>
<reference evidence="4" key="1">
    <citation type="submission" date="2020-03" db="EMBL/GenBank/DDBJ databases">
        <title>Ferranicluibacter endophyticum gen. nov., sp. nov., a new genus isolated from Rubus ulmifolius Schott. stem.</title>
        <authorList>
            <person name="Roca-Couso R."/>
            <person name="Flores-Felix J.D."/>
            <person name="Igual J.M."/>
            <person name="Rivas R."/>
        </authorList>
    </citation>
    <scope>NUCLEOTIDE SEQUENCE</scope>
    <source>
        <strain evidence="4">CRRU44</strain>
    </source>
</reference>
<evidence type="ECO:0000256" key="1">
    <source>
        <dbReference type="SAM" id="Coils"/>
    </source>
</evidence>
<dbReference type="InterPro" id="IPR050767">
    <property type="entry name" value="Sel1_AlgK"/>
</dbReference>
<accession>A0AA43ZBB6</accession>
<comment type="caution">
    <text evidence="4">The sequence shown here is derived from an EMBL/GenBank/DDBJ whole genome shotgun (WGS) entry which is preliminary data.</text>
</comment>
<feature type="compositionally biased region" description="Basic and acidic residues" evidence="2">
    <location>
        <begin position="93"/>
        <end position="102"/>
    </location>
</feature>
<dbReference type="InterPro" id="IPR006597">
    <property type="entry name" value="Sel1-like"/>
</dbReference>
<dbReference type="PANTHER" id="PTHR11102:SF160">
    <property type="entry name" value="ERAD-ASSOCIATED E3 UBIQUITIN-PROTEIN LIGASE COMPONENT HRD3"/>
    <property type="match status" value="1"/>
</dbReference>
<dbReference type="SUPFAM" id="SSF47090">
    <property type="entry name" value="PGBD-like"/>
    <property type="match status" value="1"/>
</dbReference>
<feature type="compositionally biased region" description="Polar residues" evidence="2">
    <location>
        <begin position="949"/>
        <end position="965"/>
    </location>
</feature>
<dbReference type="InterPro" id="IPR036366">
    <property type="entry name" value="PGBDSf"/>
</dbReference>
<dbReference type="SMART" id="SM00671">
    <property type="entry name" value="SEL1"/>
    <property type="match status" value="4"/>
</dbReference>
<dbReference type="PANTHER" id="PTHR11102">
    <property type="entry name" value="SEL-1-LIKE PROTEIN"/>
    <property type="match status" value="1"/>
</dbReference>
<dbReference type="Pfam" id="PF01471">
    <property type="entry name" value="PG_binding_1"/>
    <property type="match status" value="1"/>
</dbReference>
<feature type="compositionally biased region" description="Basic and acidic residues" evidence="2">
    <location>
        <begin position="15"/>
        <end position="26"/>
    </location>
</feature>
<keyword evidence="1" id="KW-0175">Coiled coil</keyword>
<dbReference type="SUPFAM" id="SSF81901">
    <property type="entry name" value="HCP-like"/>
    <property type="match status" value="1"/>
</dbReference>
<sequence>MNGSRSTPPRMGMPADERLDGRHGERSSLEALNRTIEGLEARIEGLIAPAKREARPPEAARVEPRPAIAERPVSRADAISEILQRQRALSATRLEKATERHQIQTRAPSTPATAPAPAVSRSPDRYVMPAYDDRQPPRRLLDDDRSARIAAEPVRAVSRPVPQAAPAAMSDVAVRDIATALVGLRQDLKRDIEQGLSREMSSLRSEMHGIAAAATQGDALAHDIRQDLQRLSLSLADLGRQPTTSDSDALRADLDEMRAMIDGLAREESVRRMESRWTGVEDRLNVFDAARDDELVALAYRLDEIKSQLGTMNNGPALYALEDKLVAVAQAIDLIGRHMQPDDRRFQEQFADLDARLDEISRAIVASGRTASTSDSPGVTRVESRLVDLSRQIDDLAFPADNGLASRIEALSARVEDLVNAEAAARLEERLDHLSAMMERAERASPQPDLSGHLAEISAKIDALDTGDVSDTLARRFDDLARRIDGLDSPAPLVDDRFLRLEDQLSGIAQRLDETHAAPYDDGQVLRSLQDQIANLSFLISEPREVAAAVPAEVEGRMNALEDYLASSDEYIIEAARQAAEAVMEAYTRNGMTQSASPAIADIAAISALADDLKTLEDLSRSSDERTARTFEALHETLVHIADKLERIEERASAPMLRDDMLRDEPAPAFGRRDTAAPMPRAETPAFLEREEVGSSYDDVTRNMRATVAMPGERDHRVAENIGIDAPHAADAERREPATSAPVDAAAARTGLLSGLTSRFSAKRGKQAAPVERQFVEPTPSIDALETINPDAANQLLEPGSGTPDVKRILERVRAGQAAYPAVSGDGDKSDFIAAARRAAQQAAQEVDTGNRIAARPGAAPSALARHRRPILMAVGAVLLAILSYPLVSTLMKHEQAAAPVTTIETPAAMETAPADAASEIPSDAAPALAAPTSEPAPQASDEGVAPLSSLQPQGEATGSESAAVSQPEATAPAAENALAETPVAQASVAEAPASVAPVEVPAEIVPAALADAARAGDPKAYFEIGAVYTEGRGVKADFAKAAEWYQRAADAGVVPAQYRLGSLYEKGTGVPRDPARARALYQQAAESGNANAMHNLAVMLASGSGANPDFTLASMWFAKAADLGLRDSQFNLAILYARGNGVAKDLSESYKWFSVAAADGDTDAAQKRDQVEKELSPDQLTAAKAKVAAWKPATLDPKGNDTTVPDTWVGKGTKTSSVDMKKAVRNIQAILNNNGFDAGTPDGALGAKTVNAIKAFQTSIGQEPNGRITDALVKELLKRNG</sequence>
<dbReference type="EMBL" id="JAANCM010000001">
    <property type="protein sequence ID" value="NHT74414.1"/>
    <property type="molecule type" value="Genomic_DNA"/>
</dbReference>
<keyword evidence="5" id="KW-1185">Reference proteome</keyword>
<evidence type="ECO:0000313" key="4">
    <source>
        <dbReference type="EMBL" id="NHT74414.1"/>
    </source>
</evidence>
<feature type="domain" description="Peptidoglycan binding-like" evidence="3">
    <location>
        <begin position="1224"/>
        <end position="1275"/>
    </location>
</feature>
<feature type="region of interest" description="Disordered" evidence="2">
    <location>
        <begin position="1"/>
        <end position="26"/>
    </location>
</feature>
<dbReference type="InterPro" id="IPR036365">
    <property type="entry name" value="PGBD-like_sf"/>
</dbReference>
<dbReference type="Proteomes" id="UP001155840">
    <property type="component" value="Unassembled WGS sequence"/>
</dbReference>
<dbReference type="InterPro" id="IPR011990">
    <property type="entry name" value="TPR-like_helical_dom_sf"/>
</dbReference>
<feature type="compositionally biased region" description="Basic and acidic residues" evidence="2">
    <location>
        <begin position="50"/>
        <end position="64"/>
    </location>
</feature>
<feature type="compositionally biased region" description="Low complexity" evidence="2">
    <location>
        <begin position="105"/>
        <end position="121"/>
    </location>
</feature>
<evidence type="ECO:0000256" key="2">
    <source>
        <dbReference type="SAM" id="MobiDB-lite"/>
    </source>
</evidence>
<feature type="coiled-coil region" evidence="1">
    <location>
        <begin position="408"/>
        <end position="444"/>
    </location>
</feature>
<name>A0AA43ZBB6_9HYPH</name>
<evidence type="ECO:0000313" key="5">
    <source>
        <dbReference type="Proteomes" id="UP001155840"/>
    </source>
</evidence>